<evidence type="ECO:0000256" key="3">
    <source>
        <dbReference type="ARBA" id="ARBA00023004"/>
    </source>
</evidence>
<keyword evidence="5" id="KW-1015">Disulfide bond</keyword>
<dbReference type="InterPro" id="IPR014349">
    <property type="entry name" value="Rieske_Fe-S_prot"/>
</dbReference>
<gene>
    <name evidence="8" type="ORF">IFO69_00245</name>
</gene>
<evidence type="ECO:0000256" key="1">
    <source>
        <dbReference type="ARBA" id="ARBA00022714"/>
    </source>
</evidence>
<dbReference type="RefSeq" id="WP_192006951.1">
    <property type="nucleotide sequence ID" value="NZ_JACYTQ010000001.1"/>
</dbReference>
<evidence type="ECO:0000256" key="6">
    <source>
        <dbReference type="ARBA" id="ARBA00034078"/>
    </source>
</evidence>
<accession>A0ABR9AEQ7</accession>
<reference evidence="8 9" key="1">
    <citation type="submission" date="2020-09" db="EMBL/GenBank/DDBJ databases">
        <title>Echinicola sp. CAU 1574 isolated from sand of Sido Beach.</title>
        <authorList>
            <person name="Kim W."/>
        </authorList>
    </citation>
    <scope>NUCLEOTIDE SEQUENCE [LARGE SCALE GENOMIC DNA]</scope>
    <source>
        <strain evidence="8 9">CAU 1574</strain>
    </source>
</reference>
<evidence type="ECO:0000256" key="5">
    <source>
        <dbReference type="ARBA" id="ARBA00023157"/>
    </source>
</evidence>
<dbReference type="InterPro" id="IPR005805">
    <property type="entry name" value="Rieske_Fe-S_prot_C"/>
</dbReference>
<keyword evidence="3" id="KW-0408">Iron</keyword>
<keyword evidence="9" id="KW-1185">Reference proteome</keyword>
<name>A0ABR9AEQ7_9BACT</name>
<evidence type="ECO:0000313" key="9">
    <source>
        <dbReference type="Proteomes" id="UP000647133"/>
    </source>
</evidence>
<keyword evidence="1" id="KW-0001">2Fe-2S</keyword>
<evidence type="ECO:0000259" key="7">
    <source>
        <dbReference type="PROSITE" id="PS51296"/>
    </source>
</evidence>
<keyword evidence="4" id="KW-0411">Iron-sulfur</keyword>
<dbReference type="Proteomes" id="UP000647133">
    <property type="component" value="Unassembled WGS sequence"/>
</dbReference>
<proteinExistence type="predicted"/>
<dbReference type="Pfam" id="PF00355">
    <property type="entry name" value="Rieske"/>
    <property type="match status" value="1"/>
</dbReference>
<evidence type="ECO:0000256" key="4">
    <source>
        <dbReference type="ARBA" id="ARBA00023014"/>
    </source>
</evidence>
<dbReference type="PANTHER" id="PTHR10134">
    <property type="entry name" value="CYTOCHROME B-C1 COMPLEX SUBUNIT RIESKE, MITOCHONDRIAL"/>
    <property type="match status" value="1"/>
</dbReference>
<keyword evidence="2" id="KW-0479">Metal-binding</keyword>
<comment type="caution">
    <text evidence="8">The sequence shown here is derived from an EMBL/GenBank/DDBJ whole genome shotgun (WGS) entry which is preliminary data.</text>
</comment>
<dbReference type="InterPro" id="IPR017941">
    <property type="entry name" value="Rieske_2Fe-2S"/>
</dbReference>
<organism evidence="8 9">
    <name type="scientific">Echinicola arenosa</name>
    <dbReference type="NCBI Taxonomy" id="2774144"/>
    <lineage>
        <taxon>Bacteria</taxon>
        <taxon>Pseudomonadati</taxon>
        <taxon>Bacteroidota</taxon>
        <taxon>Cytophagia</taxon>
        <taxon>Cytophagales</taxon>
        <taxon>Cyclobacteriaceae</taxon>
        <taxon>Echinicola</taxon>
    </lineage>
</organism>
<protein>
    <submittedName>
        <fullName evidence="8">Rieske (2Fe-2S) protein</fullName>
    </submittedName>
</protein>
<dbReference type="SUPFAM" id="SSF50022">
    <property type="entry name" value="ISP domain"/>
    <property type="match status" value="1"/>
</dbReference>
<comment type="cofactor">
    <cofactor evidence="6">
        <name>[2Fe-2S] cluster</name>
        <dbReference type="ChEBI" id="CHEBI:190135"/>
    </cofactor>
</comment>
<dbReference type="CDD" id="cd03467">
    <property type="entry name" value="Rieske"/>
    <property type="match status" value="1"/>
</dbReference>
<dbReference type="EMBL" id="JACYTQ010000001">
    <property type="protein sequence ID" value="MBD8487163.1"/>
    <property type="molecule type" value="Genomic_DNA"/>
</dbReference>
<dbReference type="InterPro" id="IPR036922">
    <property type="entry name" value="Rieske_2Fe-2S_sf"/>
</dbReference>
<dbReference type="Gene3D" id="2.102.10.10">
    <property type="entry name" value="Rieske [2Fe-2S] iron-sulphur domain"/>
    <property type="match status" value="1"/>
</dbReference>
<evidence type="ECO:0000256" key="2">
    <source>
        <dbReference type="ARBA" id="ARBA00022723"/>
    </source>
</evidence>
<dbReference type="PRINTS" id="PR00162">
    <property type="entry name" value="RIESKE"/>
</dbReference>
<dbReference type="PROSITE" id="PS51296">
    <property type="entry name" value="RIESKE"/>
    <property type="match status" value="1"/>
</dbReference>
<sequence>MKKQNNPNSGTLSQDRREFLAKAGSLSVMSMFGVSFFTACGSSEDMEPSIPSNPSNGNNDGISVNGNLVSVDLNKQVGLKTSGGWLLIASAKVLVVNTGNNDFNALTSICTHQNCDTNWSFQSNQFICGCHGSRFNVSGSVENGPASTPLKSYTTSVQDDILTITKR</sequence>
<evidence type="ECO:0000313" key="8">
    <source>
        <dbReference type="EMBL" id="MBD8487163.1"/>
    </source>
</evidence>
<feature type="domain" description="Rieske" evidence="7">
    <location>
        <begin position="92"/>
        <end position="164"/>
    </location>
</feature>